<comment type="caution">
    <text evidence="7">The sequence shown here is derived from an EMBL/GenBank/DDBJ whole genome shotgun (WGS) entry which is preliminary data.</text>
</comment>
<dbReference type="NCBIfam" id="TIGR03408">
    <property type="entry name" value="urea_trans_UrtC"/>
    <property type="match status" value="1"/>
</dbReference>
<keyword evidence="4 6" id="KW-1133">Transmembrane helix</keyword>
<protein>
    <submittedName>
        <fullName evidence="7">Urea ABC transporter permease subunit UrtC</fullName>
    </submittedName>
</protein>
<comment type="subcellular location">
    <subcellularLocation>
        <location evidence="1">Cell membrane</location>
        <topology evidence="1">Multi-pass membrane protein</topology>
    </subcellularLocation>
</comment>
<evidence type="ECO:0000256" key="4">
    <source>
        <dbReference type="ARBA" id="ARBA00022989"/>
    </source>
</evidence>
<feature type="transmembrane region" description="Helical" evidence="6">
    <location>
        <begin position="242"/>
        <end position="262"/>
    </location>
</feature>
<dbReference type="InterPro" id="IPR043428">
    <property type="entry name" value="LivM-like"/>
</dbReference>
<evidence type="ECO:0000313" key="8">
    <source>
        <dbReference type="Proteomes" id="UP000240206"/>
    </source>
</evidence>
<evidence type="ECO:0000256" key="1">
    <source>
        <dbReference type="ARBA" id="ARBA00004651"/>
    </source>
</evidence>
<dbReference type="InterPro" id="IPR017778">
    <property type="entry name" value="ABC_transptr_urea_perm_UrtC"/>
</dbReference>
<accession>A0A2P7EFB4</accession>
<reference evidence="8" key="1">
    <citation type="submission" date="2018-03" db="EMBL/GenBank/DDBJ databases">
        <title>Ecological and genomic features of two cosmopolitan and abundant freshwater picocyanobacteria.</title>
        <authorList>
            <person name="Cabello-Yeves P.J."/>
            <person name="Picazo A."/>
            <person name="Camacho A."/>
            <person name="Callieri C."/>
            <person name="Rosselli R."/>
            <person name="Roda-Garcia J."/>
            <person name="Coutinho F.H."/>
            <person name="Rodriguez-Valera F."/>
        </authorList>
    </citation>
    <scope>NUCLEOTIDE SEQUENCE [LARGE SCALE GENOMIC DNA]</scope>
    <source>
        <strain evidence="8">Tous</strain>
    </source>
</reference>
<feature type="transmembrane region" description="Helical" evidence="6">
    <location>
        <begin position="196"/>
        <end position="215"/>
    </location>
</feature>
<evidence type="ECO:0000256" key="2">
    <source>
        <dbReference type="ARBA" id="ARBA00022475"/>
    </source>
</evidence>
<feature type="transmembrane region" description="Helical" evidence="6">
    <location>
        <begin position="12"/>
        <end position="32"/>
    </location>
</feature>
<dbReference type="CDD" id="cd06581">
    <property type="entry name" value="TM_PBP1_LivM_like"/>
    <property type="match status" value="1"/>
</dbReference>
<organism evidence="7 8">
    <name type="scientific">Synechococcus lacustris str. Tous</name>
    <dbReference type="NCBI Taxonomy" id="1910958"/>
    <lineage>
        <taxon>Bacteria</taxon>
        <taxon>Bacillati</taxon>
        <taxon>Cyanobacteriota</taxon>
        <taxon>Cyanophyceae</taxon>
        <taxon>Synechococcales</taxon>
        <taxon>Synechococcaceae</taxon>
        <taxon>Synechococcus</taxon>
    </lineage>
</organism>
<feature type="transmembrane region" description="Helical" evidence="6">
    <location>
        <begin position="145"/>
        <end position="162"/>
    </location>
</feature>
<dbReference type="EMBL" id="PXVC01000017">
    <property type="protein sequence ID" value="PSI01884.1"/>
    <property type="molecule type" value="Genomic_DNA"/>
</dbReference>
<evidence type="ECO:0000256" key="6">
    <source>
        <dbReference type="SAM" id="Phobius"/>
    </source>
</evidence>
<keyword evidence="2" id="KW-1003">Cell membrane</keyword>
<dbReference type="Proteomes" id="UP000240206">
    <property type="component" value="Unassembled WGS sequence"/>
</dbReference>
<feature type="transmembrane region" description="Helical" evidence="6">
    <location>
        <begin position="116"/>
        <end position="138"/>
    </location>
</feature>
<keyword evidence="8" id="KW-1185">Reference proteome</keyword>
<feature type="transmembrane region" description="Helical" evidence="6">
    <location>
        <begin position="44"/>
        <end position="63"/>
    </location>
</feature>
<dbReference type="InterPro" id="IPR001851">
    <property type="entry name" value="ABC_transp_permease"/>
</dbReference>
<feature type="transmembrane region" description="Helical" evidence="6">
    <location>
        <begin position="319"/>
        <end position="342"/>
    </location>
</feature>
<keyword evidence="3 6" id="KW-0812">Transmembrane</keyword>
<evidence type="ECO:0000256" key="3">
    <source>
        <dbReference type="ARBA" id="ARBA00022692"/>
    </source>
</evidence>
<sequence>MNLVNTSMPRKLIFRYLPFLVFVCIALILPLLLPPFRLNLLGRFLSLGIVALGIDLIWGYTGLLSLGQGIFFALGGYALGMHLQLQNLAPGELPEFFGLYGVKTMPAFWQPFNSGIFTFFAIWIIPALVAGILGFLVFRNRIKGVYFSILTQAALLVFYNFFNGQQRLINGTNGLKTDTARFLGELVGSDGMQRNLYLLTVLVLFLAWLLCKWLIRGRFGDALIALRDDEQRLRFTGYNPTAYKTLVFVIAGALAGISGALYTVQSGIVSPQFMAVPFSIEMVIWVAVGGRGTLVGAILGALLINFAKSLISEQLPETWLFIQGALFLLVVTALPDGLVGWWRNGGPNHLLAMLGRAPKAATYPSLDLDPELKS</sequence>
<evidence type="ECO:0000256" key="5">
    <source>
        <dbReference type="ARBA" id="ARBA00023136"/>
    </source>
</evidence>
<dbReference type="RefSeq" id="WP_106499683.1">
    <property type="nucleotide sequence ID" value="NZ_PXVC01000017.1"/>
</dbReference>
<dbReference type="PANTHER" id="PTHR30482:SF4">
    <property type="entry name" value="SLR1201 PROTEIN"/>
    <property type="match status" value="1"/>
</dbReference>
<proteinExistence type="predicted"/>
<keyword evidence="5 6" id="KW-0472">Membrane</keyword>
<feature type="transmembrane region" description="Helical" evidence="6">
    <location>
        <begin position="282"/>
        <end position="307"/>
    </location>
</feature>
<dbReference type="PANTHER" id="PTHR30482">
    <property type="entry name" value="HIGH-AFFINITY BRANCHED-CHAIN AMINO ACID TRANSPORT SYSTEM PERMEASE"/>
    <property type="match status" value="1"/>
</dbReference>
<dbReference type="GO" id="GO:0005886">
    <property type="term" value="C:plasma membrane"/>
    <property type="evidence" value="ECO:0007669"/>
    <property type="project" value="UniProtKB-SubCell"/>
</dbReference>
<dbReference type="AlphaFoldDB" id="A0A2P7EFB4"/>
<gene>
    <name evidence="7" type="primary">urtC</name>
    <name evidence="7" type="ORF">C7K08_05730</name>
</gene>
<dbReference type="Pfam" id="PF02653">
    <property type="entry name" value="BPD_transp_2"/>
    <property type="match status" value="1"/>
</dbReference>
<feature type="transmembrane region" description="Helical" evidence="6">
    <location>
        <begin position="70"/>
        <end position="89"/>
    </location>
</feature>
<dbReference type="STRING" id="1910958.BTM30_06795"/>
<evidence type="ECO:0000313" key="7">
    <source>
        <dbReference type="EMBL" id="PSI01884.1"/>
    </source>
</evidence>
<dbReference type="GO" id="GO:0015658">
    <property type="term" value="F:branched-chain amino acid transmembrane transporter activity"/>
    <property type="evidence" value="ECO:0007669"/>
    <property type="project" value="InterPro"/>
</dbReference>
<name>A0A2P7EFB4_9SYNE</name>